<keyword evidence="3" id="KW-1185">Reference proteome</keyword>
<dbReference type="Proteomes" id="UP000190064">
    <property type="component" value="Unassembled WGS sequence"/>
</dbReference>
<dbReference type="STRING" id="966.BTA35_0214245"/>
<organism evidence="2 3">
    <name type="scientific">Oceanospirillum linum</name>
    <dbReference type="NCBI Taxonomy" id="966"/>
    <lineage>
        <taxon>Bacteria</taxon>
        <taxon>Pseudomonadati</taxon>
        <taxon>Pseudomonadota</taxon>
        <taxon>Gammaproteobacteria</taxon>
        <taxon>Oceanospirillales</taxon>
        <taxon>Oceanospirillaceae</taxon>
        <taxon>Oceanospirillum</taxon>
    </lineage>
</organism>
<dbReference type="PANTHER" id="PTHR43798:SF33">
    <property type="entry name" value="HYDROLASE, PUTATIVE (AFU_ORTHOLOGUE AFUA_2G14860)-RELATED"/>
    <property type="match status" value="1"/>
</dbReference>
<dbReference type="RefSeq" id="WP_078320481.1">
    <property type="nucleotide sequence ID" value="NZ_FXTS01000008.1"/>
</dbReference>
<comment type="caution">
    <text evidence="2">The sequence shown here is derived from an EMBL/GenBank/DDBJ whole genome shotgun (WGS) entry which is preliminary data.</text>
</comment>
<dbReference type="EMBL" id="MTSD02000007">
    <property type="protein sequence ID" value="OOV86363.1"/>
    <property type="molecule type" value="Genomic_DNA"/>
</dbReference>
<dbReference type="Pfam" id="PF12697">
    <property type="entry name" value="Abhydrolase_6"/>
    <property type="match status" value="1"/>
</dbReference>
<dbReference type="PANTHER" id="PTHR43798">
    <property type="entry name" value="MONOACYLGLYCEROL LIPASE"/>
    <property type="match status" value="1"/>
</dbReference>
<accession>A0A1T1H952</accession>
<dbReference type="SUPFAM" id="SSF53474">
    <property type="entry name" value="alpha/beta-Hydrolases"/>
    <property type="match status" value="1"/>
</dbReference>
<proteinExistence type="predicted"/>
<dbReference type="InterPro" id="IPR050266">
    <property type="entry name" value="AB_hydrolase_sf"/>
</dbReference>
<sequence length="285" mass="32293">MSEHFQCETASLDRQDYRIFYRIYRNLHNPNGRKILMLHGAGVDGAFTWEPMLRHLSHWGTLLVPDLRGMGQSIPLPEGRVENAFTVEQVVCDVSAVLDYLGWFESDLAGYSFGGLVAMLLKQQRPSAFRKTYLLEPALLERPDLNEMRQVRGNYSVAAQMMRTEEPVEKGITHFLDLISPKRSKSARVEHATVHRLKNRVLGLSYALDAVTDAVQRLERSVIIQAQSDVVSFVGSKSLDSMKACHRQIAEQRNGWCYHEIGGTDHSLPFQKPSKIAEIVQRTIG</sequence>
<dbReference type="InterPro" id="IPR029058">
    <property type="entry name" value="AB_hydrolase_fold"/>
</dbReference>
<reference evidence="2" key="1">
    <citation type="submission" date="2017-02" db="EMBL/GenBank/DDBJ databases">
        <title>Draft Genome Sequence of the Salt Water Bacterium Oceanospirillum linum ATCC 11336.</title>
        <authorList>
            <person name="Trachtenberg A.M."/>
            <person name="Carney J.G."/>
            <person name="Linnane J.D."/>
            <person name="Rheaume B.A."/>
            <person name="Pitts N.L."/>
            <person name="Mykles D.L."/>
            <person name="Maclea K.S."/>
        </authorList>
    </citation>
    <scope>NUCLEOTIDE SEQUENCE [LARGE SCALE GENOMIC DNA]</scope>
    <source>
        <strain evidence="2">ATCC 11336</strain>
    </source>
</reference>
<feature type="domain" description="AB hydrolase-1" evidence="1">
    <location>
        <begin position="35"/>
        <end position="278"/>
    </location>
</feature>
<dbReference type="InterPro" id="IPR000073">
    <property type="entry name" value="AB_hydrolase_1"/>
</dbReference>
<dbReference type="AlphaFoldDB" id="A0A1T1H952"/>
<evidence type="ECO:0000313" key="3">
    <source>
        <dbReference type="Proteomes" id="UP000190064"/>
    </source>
</evidence>
<evidence type="ECO:0000313" key="2">
    <source>
        <dbReference type="EMBL" id="OOV86363.1"/>
    </source>
</evidence>
<name>A0A1T1H952_OCELI</name>
<protein>
    <recommendedName>
        <fullName evidence="1">AB hydrolase-1 domain-containing protein</fullName>
    </recommendedName>
</protein>
<dbReference type="GO" id="GO:0016020">
    <property type="term" value="C:membrane"/>
    <property type="evidence" value="ECO:0007669"/>
    <property type="project" value="TreeGrafter"/>
</dbReference>
<dbReference type="Gene3D" id="3.40.50.1820">
    <property type="entry name" value="alpha/beta hydrolase"/>
    <property type="match status" value="1"/>
</dbReference>
<evidence type="ECO:0000259" key="1">
    <source>
        <dbReference type="Pfam" id="PF12697"/>
    </source>
</evidence>
<gene>
    <name evidence="2" type="ORF">BTA35_0214245</name>
</gene>